<reference evidence="2 3" key="1">
    <citation type="submission" date="2022-05" db="EMBL/GenBank/DDBJ databases">
        <title>Genome Sequencing of Bee-Associated Microbes.</title>
        <authorList>
            <person name="Dunlap C."/>
        </authorList>
    </citation>
    <scope>NUCLEOTIDE SEQUENCE [LARGE SCALE GENOMIC DNA]</scope>
    <source>
        <strain evidence="2 3">NRRL B-04010</strain>
    </source>
</reference>
<sequence>MIQLIREGKKVSAIKKAREVLGMSLVEAKQYVDNLEAK</sequence>
<gene>
    <name evidence="2" type="ORF">M5X12_08715</name>
</gene>
<proteinExistence type="predicted"/>
<evidence type="ECO:0000313" key="3">
    <source>
        <dbReference type="Proteomes" id="UP001527181"/>
    </source>
</evidence>
<dbReference type="InterPro" id="IPR014719">
    <property type="entry name" value="Ribosomal_bL12_C/ClpS-like"/>
</dbReference>
<evidence type="ECO:0000313" key="2">
    <source>
        <dbReference type="EMBL" id="MCY9760658.1"/>
    </source>
</evidence>
<accession>A0ABT4GVC1</accession>
<evidence type="ECO:0000259" key="1">
    <source>
        <dbReference type="Pfam" id="PF00542"/>
    </source>
</evidence>
<feature type="domain" description="Large ribosomal subunit protein bL12 C-terminal" evidence="1">
    <location>
        <begin position="8"/>
        <end position="36"/>
    </location>
</feature>
<dbReference type="GeneID" id="94487531"/>
<dbReference type="RefSeq" id="WP_238555729.1">
    <property type="nucleotide sequence ID" value="NZ_JAMDLX010000044.1"/>
</dbReference>
<dbReference type="InterPro" id="IPR013823">
    <property type="entry name" value="Ribosomal_bL12_C"/>
</dbReference>
<protein>
    <submittedName>
        <fullName evidence="2">Ribosomal protein L7/L12</fullName>
    </submittedName>
</protein>
<organism evidence="2 3">
    <name type="scientific">Paenibacillus alvei</name>
    <name type="common">Bacillus alvei</name>
    <dbReference type="NCBI Taxonomy" id="44250"/>
    <lineage>
        <taxon>Bacteria</taxon>
        <taxon>Bacillati</taxon>
        <taxon>Bacillota</taxon>
        <taxon>Bacilli</taxon>
        <taxon>Bacillales</taxon>
        <taxon>Paenibacillaceae</taxon>
        <taxon>Paenibacillus</taxon>
    </lineage>
</organism>
<name>A0ABT4GVC1_PAEAL</name>
<keyword evidence="3" id="KW-1185">Reference proteome</keyword>
<keyword evidence="2" id="KW-0689">Ribosomal protein</keyword>
<dbReference type="Gene3D" id="3.30.1390.10">
    <property type="match status" value="1"/>
</dbReference>
<keyword evidence="2" id="KW-0687">Ribonucleoprotein</keyword>
<dbReference type="Pfam" id="PF00542">
    <property type="entry name" value="Ribosomal_L12"/>
    <property type="match status" value="1"/>
</dbReference>
<comment type="caution">
    <text evidence="2">The sequence shown here is derived from an EMBL/GenBank/DDBJ whole genome shotgun (WGS) entry which is preliminary data.</text>
</comment>
<dbReference type="EMBL" id="JAMDNP010000016">
    <property type="protein sequence ID" value="MCY9760658.1"/>
    <property type="molecule type" value="Genomic_DNA"/>
</dbReference>
<dbReference type="GO" id="GO:0005840">
    <property type="term" value="C:ribosome"/>
    <property type="evidence" value="ECO:0007669"/>
    <property type="project" value="UniProtKB-KW"/>
</dbReference>
<dbReference type="Proteomes" id="UP001527181">
    <property type="component" value="Unassembled WGS sequence"/>
</dbReference>
<dbReference type="SUPFAM" id="SSF54736">
    <property type="entry name" value="ClpS-like"/>
    <property type="match status" value="1"/>
</dbReference>